<dbReference type="InterPro" id="IPR036968">
    <property type="entry name" value="Enolpyruvate_Tfrase_sf"/>
</dbReference>
<comment type="subcellular location">
    <subcellularLocation>
        <location evidence="7">Cytoplasm</location>
    </subcellularLocation>
</comment>
<dbReference type="InterPro" id="IPR006264">
    <property type="entry name" value="EPSP_synthase"/>
</dbReference>
<feature type="binding site" evidence="7">
    <location>
        <position position="178"/>
    </location>
    <ligand>
        <name>3-phosphoshikimate</name>
        <dbReference type="ChEBI" id="CHEBI:145989"/>
    </ligand>
</feature>
<dbReference type="Gene3D" id="3.65.10.10">
    <property type="entry name" value="Enolpyruvate transferase domain"/>
    <property type="match status" value="2"/>
</dbReference>
<dbReference type="AlphaFoldDB" id="A0A7L7L8X7"/>
<comment type="similarity">
    <text evidence="2 7">Belongs to the EPSP synthase family.</text>
</comment>
<dbReference type="CDD" id="cd01556">
    <property type="entry name" value="EPSP_synthase"/>
    <property type="match status" value="1"/>
</dbReference>
<evidence type="ECO:0000259" key="8">
    <source>
        <dbReference type="Pfam" id="PF00275"/>
    </source>
</evidence>
<dbReference type="Proteomes" id="UP000514509">
    <property type="component" value="Chromosome"/>
</dbReference>
<feature type="domain" description="Enolpyruvate transferase" evidence="8">
    <location>
        <begin position="13"/>
        <end position="61"/>
    </location>
</feature>
<evidence type="ECO:0000313" key="9">
    <source>
        <dbReference type="EMBL" id="QMU29268.1"/>
    </source>
</evidence>
<evidence type="ECO:0000256" key="6">
    <source>
        <dbReference type="ARBA" id="ARBA00044633"/>
    </source>
</evidence>
<feature type="binding site" evidence="7">
    <location>
        <position position="324"/>
    </location>
    <ligand>
        <name>phosphoenolpyruvate</name>
        <dbReference type="ChEBI" id="CHEBI:58702"/>
    </ligand>
</feature>
<feature type="binding site" evidence="7">
    <location>
        <position position="25"/>
    </location>
    <ligand>
        <name>3-phosphoshikimate</name>
        <dbReference type="ChEBI" id="CHEBI:145989"/>
    </ligand>
</feature>
<keyword evidence="3 7" id="KW-0028">Amino-acid biosynthesis</keyword>
<feature type="domain" description="Enolpyruvate transferase" evidence="8">
    <location>
        <begin position="64"/>
        <end position="401"/>
    </location>
</feature>
<evidence type="ECO:0000256" key="5">
    <source>
        <dbReference type="ARBA" id="ARBA00023141"/>
    </source>
</evidence>
<feature type="binding site" evidence="7">
    <location>
        <position position="152"/>
    </location>
    <ligand>
        <name>3-phosphoshikimate</name>
        <dbReference type="ChEBI" id="CHEBI:145989"/>
    </ligand>
</feature>
<feature type="binding site" evidence="7">
    <location>
        <position position="25"/>
    </location>
    <ligand>
        <name>phosphoenolpyruvate</name>
        <dbReference type="ChEBI" id="CHEBI:58702"/>
    </ligand>
</feature>
<dbReference type="RefSeq" id="WP_182411727.1">
    <property type="nucleotide sequence ID" value="NZ_CP055153.1"/>
</dbReference>
<comment type="catalytic activity">
    <reaction evidence="6">
        <text>3-phosphoshikimate + phosphoenolpyruvate = 5-O-(1-carboxyvinyl)-3-phosphoshikimate + phosphate</text>
        <dbReference type="Rhea" id="RHEA:21256"/>
        <dbReference type="ChEBI" id="CHEBI:43474"/>
        <dbReference type="ChEBI" id="CHEBI:57701"/>
        <dbReference type="ChEBI" id="CHEBI:58702"/>
        <dbReference type="ChEBI" id="CHEBI:145989"/>
        <dbReference type="EC" id="2.5.1.19"/>
    </reaction>
    <physiologicalReaction direction="left-to-right" evidence="6">
        <dbReference type="Rhea" id="RHEA:21257"/>
    </physiologicalReaction>
</comment>
<feature type="binding site" evidence="7">
    <location>
        <position position="30"/>
    </location>
    <ligand>
        <name>3-phosphoshikimate</name>
        <dbReference type="ChEBI" id="CHEBI:145989"/>
    </ligand>
</feature>
<comment type="caution">
    <text evidence="7">Lacks conserved residue(s) required for the propagation of feature annotation.</text>
</comment>
<dbReference type="EMBL" id="CP055153">
    <property type="protein sequence ID" value="QMU29268.1"/>
    <property type="molecule type" value="Genomic_DNA"/>
</dbReference>
<evidence type="ECO:0000256" key="4">
    <source>
        <dbReference type="ARBA" id="ARBA00022679"/>
    </source>
</evidence>
<dbReference type="NCBIfam" id="TIGR01356">
    <property type="entry name" value="aroA"/>
    <property type="match status" value="1"/>
</dbReference>
<feature type="binding site" evidence="7">
    <location>
        <position position="368"/>
    </location>
    <ligand>
        <name>phosphoenolpyruvate</name>
        <dbReference type="ChEBI" id="CHEBI:58702"/>
    </ligand>
</feature>
<evidence type="ECO:0000256" key="2">
    <source>
        <dbReference type="ARBA" id="ARBA00009948"/>
    </source>
</evidence>
<dbReference type="GO" id="GO:0009423">
    <property type="term" value="P:chorismate biosynthetic process"/>
    <property type="evidence" value="ECO:0007669"/>
    <property type="project" value="UniProtKB-UniRule"/>
</dbReference>
<feature type="binding site" evidence="7">
    <location>
        <position position="150"/>
    </location>
    <ligand>
        <name>3-phosphoshikimate</name>
        <dbReference type="ChEBI" id="CHEBI:145989"/>
    </ligand>
</feature>
<feature type="binding site" evidence="7">
    <location>
        <position position="26"/>
    </location>
    <ligand>
        <name>3-phosphoshikimate</name>
        <dbReference type="ChEBI" id="CHEBI:145989"/>
    </ligand>
</feature>
<dbReference type="PIRSF" id="PIRSF000505">
    <property type="entry name" value="EPSPS"/>
    <property type="match status" value="1"/>
</dbReference>
<dbReference type="UniPathway" id="UPA00053">
    <property type="reaction ID" value="UER00089"/>
</dbReference>
<dbReference type="SUPFAM" id="SSF55205">
    <property type="entry name" value="EPT/RTPC-like"/>
    <property type="match status" value="1"/>
</dbReference>
<dbReference type="GO" id="GO:0008652">
    <property type="term" value="P:amino acid biosynthetic process"/>
    <property type="evidence" value="ECO:0007669"/>
    <property type="project" value="UniProtKB-KW"/>
</dbReference>
<dbReference type="PANTHER" id="PTHR21090:SF5">
    <property type="entry name" value="PENTAFUNCTIONAL AROM POLYPEPTIDE"/>
    <property type="match status" value="1"/>
</dbReference>
<reference evidence="9 10" key="1">
    <citation type="submission" date="2020-06" db="EMBL/GenBank/DDBJ databases">
        <authorList>
            <person name="Hwang Y.J."/>
        </authorList>
    </citation>
    <scope>NUCLEOTIDE SEQUENCE [LARGE SCALE GENOMIC DNA]</scope>
    <source>
        <strain evidence="9 10">KUDC8001</strain>
    </source>
</reference>
<dbReference type="PANTHER" id="PTHR21090">
    <property type="entry name" value="AROM/DEHYDROQUINATE SYNTHASE"/>
    <property type="match status" value="1"/>
</dbReference>
<dbReference type="GO" id="GO:0005737">
    <property type="term" value="C:cytoplasm"/>
    <property type="evidence" value="ECO:0007669"/>
    <property type="project" value="UniProtKB-SubCell"/>
</dbReference>
<protein>
    <recommendedName>
        <fullName evidence="7">3-phosphoshikimate 1-carboxyvinyltransferase</fullName>
        <ecNumber evidence="7">2.5.1.19</ecNumber>
    </recommendedName>
    <alternativeName>
        <fullName evidence="7">5-enolpyruvylshikimate-3-phosphate synthase</fullName>
        <shortName evidence="7">EPSP synthase</shortName>
        <shortName evidence="7">EPSPS</shortName>
    </alternativeName>
</protein>
<feature type="binding site" evidence="7">
    <location>
        <position position="320"/>
    </location>
    <ligand>
        <name>3-phosphoshikimate</name>
        <dbReference type="ChEBI" id="CHEBI:145989"/>
    </ligand>
</feature>
<organism evidence="9 10">
    <name type="scientific">Adhaeribacter radiodurans</name>
    <dbReference type="NCBI Taxonomy" id="2745197"/>
    <lineage>
        <taxon>Bacteria</taxon>
        <taxon>Pseudomonadati</taxon>
        <taxon>Bacteroidota</taxon>
        <taxon>Cytophagia</taxon>
        <taxon>Cytophagales</taxon>
        <taxon>Hymenobacteraceae</taxon>
        <taxon>Adhaeribacter</taxon>
    </lineage>
</organism>
<dbReference type="InterPro" id="IPR001986">
    <property type="entry name" value="Enolpyruvate_Tfrase_dom"/>
</dbReference>
<keyword evidence="5 7" id="KW-0057">Aromatic amino acid biosynthesis</keyword>
<feature type="binding site" evidence="7">
    <location>
        <position position="151"/>
    </location>
    <ligand>
        <name>3-phosphoshikimate</name>
        <dbReference type="ChEBI" id="CHEBI:145989"/>
    </ligand>
</feature>
<reference evidence="9 10" key="2">
    <citation type="submission" date="2020-08" db="EMBL/GenBank/DDBJ databases">
        <title>Adhaeribacter dokdonensis sp. nov., isolated from the rhizosphere of Elymus tsukushiensis, a plant native to the Dokdo Islands, Republic of Korea.</title>
        <authorList>
            <person name="Ghim S.Y."/>
        </authorList>
    </citation>
    <scope>NUCLEOTIDE SEQUENCE [LARGE SCALE GENOMIC DNA]</scope>
    <source>
        <strain evidence="9 10">KUDC8001</strain>
    </source>
</reference>
<comment type="function">
    <text evidence="7">Catalyzes the transfer of the enolpyruvyl moiety of phosphoenolpyruvate (PEP) to the 5-hydroxyl of shikimate-3-phosphate (S3P) to produce enolpyruvyl shikimate-3-phosphate and inorganic phosphate.</text>
</comment>
<keyword evidence="7" id="KW-0963">Cytoplasm</keyword>
<evidence type="ECO:0000256" key="7">
    <source>
        <dbReference type="HAMAP-Rule" id="MF_00210"/>
    </source>
</evidence>
<feature type="binding site" evidence="7">
    <location>
        <position position="392"/>
    </location>
    <ligand>
        <name>phosphoenolpyruvate</name>
        <dbReference type="ChEBI" id="CHEBI:58702"/>
    </ligand>
</feature>
<dbReference type="EC" id="2.5.1.19" evidence="7"/>
<feature type="binding site" evidence="7">
    <location>
        <position position="73"/>
    </location>
    <ligand>
        <name>phosphoenolpyruvate</name>
        <dbReference type="ChEBI" id="CHEBI:58702"/>
    </ligand>
</feature>
<comment type="pathway">
    <text evidence="1 7">Metabolic intermediate biosynthesis; chorismate biosynthesis; chorismate from D-erythrose 4-phosphate and phosphoenolpyruvate: step 6/7.</text>
</comment>
<feature type="binding site" evidence="7">
    <location>
        <position position="101"/>
    </location>
    <ligand>
        <name>phosphoenolpyruvate</name>
        <dbReference type="ChEBI" id="CHEBI:58702"/>
    </ligand>
</feature>
<evidence type="ECO:0000256" key="1">
    <source>
        <dbReference type="ARBA" id="ARBA00004811"/>
    </source>
</evidence>
<dbReference type="InterPro" id="IPR023193">
    <property type="entry name" value="EPSP_synthase_CS"/>
</dbReference>
<keyword evidence="10" id="KW-1185">Reference proteome</keyword>
<keyword evidence="4 7" id="KW-0808">Transferase</keyword>
<evidence type="ECO:0000313" key="10">
    <source>
        <dbReference type="Proteomes" id="UP000514509"/>
    </source>
</evidence>
<feature type="active site" description="Proton acceptor" evidence="7">
    <location>
        <position position="293"/>
    </location>
</feature>
<dbReference type="GO" id="GO:0003866">
    <property type="term" value="F:3-phosphoshikimate 1-carboxyvinyltransferase activity"/>
    <property type="evidence" value="ECO:0007669"/>
    <property type="project" value="UniProtKB-UniRule"/>
</dbReference>
<comment type="subunit">
    <text evidence="7">Monomer.</text>
</comment>
<name>A0A7L7L8X7_9BACT</name>
<dbReference type="PROSITE" id="PS00885">
    <property type="entry name" value="EPSP_SYNTHASE_2"/>
    <property type="match status" value="1"/>
</dbReference>
<feature type="binding site" evidence="7">
    <location>
        <position position="293"/>
    </location>
    <ligand>
        <name>3-phosphoshikimate</name>
        <dbReference type="ChEBI" id="CHEBI:145989"/>
    </ligand>
</feature>
<dbReference type="InterPro" id="IPR013792">
    <property type="entry name" value="RNA3'P_cycl/enolpyr_Trfase_a/b"/>
</dbReference>
<dbReference type="KEGG" id="add:HUW48_15045"/>
<proteinExistence type="inferred from homology"/>
<dbReference type="Pfam" id="PF00275">
    <property type="entry name" value="EPSP_synthase"/>
    <property type="match status" value="2"/>
</dbReference>
<feature type="binding site" evidence="7">
    <location>
        <position position="152"/>
    </location>
    <ligand>
        <name>phosphoenolpyruvate</name>
        <dbReference type="ChEBI" id="CHEBI:58702"/>
    </ligand>
</feature>
<evidence type="ECO:0000256" key="3">
    <source>
        <dbReference type="ARBA" id="ARBA00022605"/>
    </source>
</evidence>
<accession>A0A7L7L8X7</accession>
<dbReference type="HAMAP" id="MF_00210">
    <property type="entry name" value="EPSP_synth"/>
    <property type="match status" value="1"/>
</dbReference>
<dbReference type="GO" id="GO:0009073">
    <property type="term" value="P:aromatic amino acid family biosynthetic process"/>
    <property type="evidence" value="ECO:0007669"/>
    <property type="project" value="UniProtKB-KW"/>
</dbReference>
<gene>
    <name evidence="7 9" type="primary">aroA</name>
    <name evidence="9" type="ORF">HUW48_15045</name>
</gene>
<sequence>MIHSPITLTHPTGILRGSVNLPASKSESNRAQIINALSGGASTLNNLSEANDTKVITRLLESTAEELNAEDAGTVMRFMTAYLAVTNQHKIITGTARMQQRPIKVLVDALRQLGAKIEYLGQEGYPPLQFNGIDRQQDYPATLQVRGDISSQYISALIMVAPLFPQGLTLELQGKIGSRPYILMTLSLMKHFGVKGTFDGTTITIPPQNYHVNQYTIESDWSGASYWYSMVALAPEATVELKGLRSESFQGDSVIATIMEHLGVRTTYVGGEVILTKSDRLEPFRFDFTDCPDLAQTIAVVAAAKGIAVELTGLESLRIKETDRIAALQQELAKIGGDLEDKGEGLFRVKPATSIGGNPVFKTYEDHRMAMALAPLALLTPVTIEEPEVVKKSYPGFWRDLEQLSFIVEKVEEGKEE</sequence>